<feature type="binding site" evidence="3">
    <location>
        <position position="26"/>
    </location>
    <ligand>
        <name>a divalent metal cation</name>
        <dbReference type="ChEBI" id="CHEBI:60240"/>
        <label>1</label>
    </ligand>
</feature>
<protein>
    <submittedName>
        <fullName evidence="5">Phosphotriesterase-related</fullName>
    </submittedName>
</protein>
<feature type="binding site" evidence="3">
    <location>
        <position position="229"/>
    </location>
    <ligand>
        <name>a divalent metal cation</name>
        <dbReference type="ChEBI" id="CHEBI:60240"/>
        <label>2</label>
    </ligand>
</feature>
<keyword evidence="2" id="KW-0378">Hydrolase</keyword>
<feature type="binding site" evidence="3">
    <location>
        <position position="200"/>
    </location>
    <ligand>
        <name>a divalent metal cation</name>
        <dbReference type="ChEBI" id="CHEBI:60240"/>
        <label>2</label>
    </ligand>
</feature>
<dbReference type="Pfam" id="PF02126">
    <property type="entry name" value="PTE"/>
    <property type="match status" value="1"/>
</dbReference>
<sequence length="343" mass="38383">MAKSRVETVLGAINAEDLGLTLPHEHVVMDCSYFCTLPATDEERERYTAPITMQNLNWLRHNLYKSKVNVSMYNEQEAVIADLKIFKQAGGATVVENTVIGINRDIIKMVNISKSSGVHMVCGTGYFVDETVPGEVKSLSVEKITQNMISEINDGIKDTEVKPGIIGEIGTSWPLTDVEKRNLQAAAESQTQTQTPVMIHPGADPQAPFEVLRLFQEAGGDARRSVMAHLDRTIPRNELLIELADTGVYLEYDFFGSEISYMTPYMSDAQRIEKIRHLIDEGYIDKILISHDIHTCHNLTKFGGVGFSHILHYTVPKMLHKGIAQADITKLLVSNPKSWLTYY</sequence>
<feature type="binding site" evidence="3">
    <location>
        <position position="168"/>
    </location>
    <ligand>
        <name>a divalent metal cation</name>
        <dbReference type="ChEBI" id="CHEBI:60240"/>
        <label>2</label>
    </ligand>
</feature>
<gene>
    <name evidence="5" type="ORF">PACLA_8A003926</name>
</gene>
<feature type="binding site" evidence="3">
    <location>
        <position position="292"/>
    </location>
    <ligand>
        <name>a divalent metal cation</name>
        <dbReference type="ChEBI" id="CHEBI:60240"/>
        <label>1</label>
    </ligand>
</feature>
<dbReference type="GO" id="GO:0008270">
    <property type="term" value="F:zinc ion binding"/>
    <property type="evidence" value="ECO:0007669"/>
    <property type="project" value="InterPro"/>
</dbReference>
<dbReference type="InterPro" id="IPR017947">
    <property type="entry name" value="AryldialkylPase_Zn-BS"/>
</dbReference>
<dbReference type="OrthoDB" id="9998343at2759"/>
<comment type="cofactor">
    <cofactor evidence="3">
        <name>a divalent metal cation</name>
        <dbReference type="ChEBI" id="CHEBI:60240"/>
    </cofactor>
    <text evidence="3">Binds 2 divalent metal cations per subunit.</text>
</comment>
<dbReference type="SUPFAM" id="SSF51556">
    <property type="entry name" value="Metallo-dependent hydrolases"/>
    <property type="match status" value="1"/>
</dbReference>
<dbReference type="PANTHER" id="PTHR10819">
    <property type="entry name" value="PHOSPHOTRIESTERASE-RELATED"/>
    <property type="match status" value="1"/>
</dbReference>
<evidence type="ECO:0000256" key="1">
    <source>
        <dbReference type="ARBA" id="ARBA00022723"/>
    </source>
</evidence>
<dbReference type="Proteomes" id="UP001152795">
    <property type="component" value="Unassembled WGS sequence"/>
</dbReference>
<dbReference type="PROSITE" id="PS01322">
    <property type="entry name" value="PHOSPHOTRIESTERASE_1"/>
    <property type="match status" value="1"/>
</dbReference>
<dbReference type="GO" id="GO:0016788">
    <property type="term" value="F:hydrolase activity, acting on ester bonds"/>
    <property type="evidence" value="ECO:0007669"/>
    <property type="project" value="InterPro"/>
</dbReference>
<dbReference type="AlphaFoldDB" id="A0A7D9HWU3"/>
<dbReference type="Gene3D" id="3.20.20.140">
    <property type="entry name" value="Metal-dependent hydrolases"/>
    <property type="match status" value="1"/>
</dbReference>
<dbReference type="InterPro" id="IPR032466">
    <property type="entry name" value="Metal_Hydrolase"/>
</dbReference>
<comment type="similarity">
    <text evidence="4">Belongs to the metallo-dependent hydrolases superfamily. Phosphotriesterase family.</text>
</comment>
<dbReference type="EMBL" id="CACRXK020002026">
    <property type="protein sequence ID" value="CAB3992334.1"/>
    <property type="molecule type" value="Genomic_DNA"/>
</dbReference>
<comment type="caution">
    <text evidence="4">Lacks conserved residue(s) required for the propagation of feature annotation.</text>
</comment>
<evidence type="ECO:0000256" key="3">
    <source>
        <dbReference type="PIRSR" id="PIRSR601559-52"/>
    </source>
</evidence>
<feature type="binding site" evidence="3">
    <location>
        <position position="168"/>
    </location>
    <ligand>
        <name>a divalent metal cation</name>
        <dbReference type="ChEBI" id="CHEBI:60240"/>
        <label>1</label>
    </ligand>
</feature>
<evidence type="ECO:0000313" key="5">
    <source>
        <dbReference type="EMBL" id="CAB3992334.1"/>
    </source>
</evidence>
<dbReference type="InterPro" id="IPR001559">
    <property type="entry name" value="Phosphotriesterase"/>
</dbReference>
<evidence type="ECO:0000313" key="6">
    <source>
        <dbReference type="Proteomes" id="UP001152795"/>
    </source>
</evidence>
<comment type="caution">
    <text evidence="5">The sequence shown here is derived from an EMBL/GenBank/DDBJ whole genome shotgun (WGS) entry which is preliminary data.</text>
</comment>
<accession>A0A7D9HWU3</accession>
<dbReference type="PROSITE" id="PS51347">
    <property type="entry name" value="PHOSPHOTRIESTERASE_2"/>
    <property type="match status" value="1"/>
</dbReference>
<organism evidence="5 6">
    <name type="scientific">Paramuricea clavata</name>
    <name type="common">Red gorgonian</name>
    <name type="synonym">Violescent sea-whip</name>
    <dbReference type="NCBI Taxonomy" id="317549"/>
    <lineage>
        <taxon>Eukaryota</taxon>
        <taxon>Metazoa</taxon>
        <taxon>Cnidaria</taxon>
        <taxon>Anthozoa</taxon>
        <taxon>Octocorallia</taxon>
        <taxon>Malacalcyonacea</taxon>
        <taxon>Plexauridae</taxon>
        <taxon>Paramuricea</taxon>
    </lineage>
</organism>
<evidence type="ECO:0000256" key="2">
    <source>
        <dbReference type="ARBA" id="ARBA00022801"/>
    </source>
</evidence>
<proteinExistence type="inferred from homology"/>
<keyword evidence="1 3" id="KW-0479">Metal-binding</keyword>
<feature type="binding site" evidence="3">
    <location>
        <position position="24"/>
    </location>
    <ligand>
        <name>a divalent metal cation</name>
        <dbReference type="ChEBI" id="CHEBI:60240"/>
        <label>1</label>
    </ligand>
</feature>
<evidence type="ECO:0000256" key="4">
    <source>
        <dbReference type="PROSITE-ProRule" id="PRU00679"/>
    </source>
</evidence>
<dbReference type="PANTHER" id="PTHR10819:SF3">
    <property type="entry name" value="PHOSPHOTRIESTERASE-RELATED PROTEIN"/>
    <property type="match status" value="1"/>
</dbReference>
<reference evidence="5" key="1">
    <citation type="submission" date="2020-04" db="EMBL/GenBank/DDBJ databases">
        <authorList>
            <person name="Alioto T."/>
            <person name="Alioto T."/>
            <person name="Gomez Garrido J."/>
        </authorList>
    </citation>
    <scope>NUCLEOTIDE SEQUENCE</scope>
    <source>
        <strain evidence="5">A484AB</strain>
    </source>
</reference>
<name>A0A7D9HWU3_PARCT</name>
<keyword evidence="6" id="KW-1185">Reference proteome</keyword>